<proteinExistence type="predicted"/>
<protein>
    <submittedName>
        <fullName evidence="1">Guanine nucleotide exchange protein for ADP-robosylation factor</fullName>
    </submittedName>
</protein>
<gene>
    <name evidence="1" type="primary">SEC7_3</name>
    <name evidence="1" type="ORF">IWW38_006342</name>
</gene>
<reference evidence="1" key="1">
    <citation type="submission" date="2022-07" db="EMBL/GenBank/DDBJ databases">
        <title>Phylogenomic reconstructions and comparative analyses of Kickxellomycotina fungi.</title>
        <authorList>
            <person name="Reynolds N.K."/>
            <person name="Stajich J.E."/>
            <person name="Barry K."/>
            <person name="Grigoriev I.V."/>
            <person name="Crous P."/>
            <person name="Smith M.E."/>
        </authorList>
    </citation>
    <scope>NUCLEOTIDE SEQUENCE</scope>
    <source>
        <strain evidence="1">CBS 190363</strain>
    </source>
</reference>
<keyword evidence="2" id="KW-1185">Reference proteome</keyword>
<comment type="caution">
    <text evidence="1">The sequence shown here is derived from an EMBL/GenBank/DDBJ whole genome shotgun (WGS) entry which is preliminary data.</text>
</comment>
<accession>A0ACC1LSP7</accession>
<evidence type="ECO:0000313" key="1">
    <source>
        <dbReference type="EMBL" id="KAJ2878363.1"/>
    </source>
</evidence>
<sequence length="313" mass="33962">MPINVSAKPLPRAGSAASTSADGKPDYLHITLKCILQLLLIQTLGELFGANVEGSGSSPTMESQAASDDLYCHLSAHHLFVLLDCLDQSRAFAHRFNMNRRVRRRLVEMGVMPTMPSLLKQETGSVLVELHILQRMHLDAMGVAYSTKRKSGGVLSAIIAEREAVADEVDDRLAMLMRTVFVQYGSGRMDNSSSEDNADAAGDSVKYKRTVQPVSSKTTSDLSSTDAKRGLVVTSSWRGSLLAILGHIAELSKSKDAVKPFRTTVSRHWPELIDTLGVAAAVRDFDAVGGVQRVLAIAGTELELSTFEYSIDK</sequence>
<dbReference type="Proteomes" id="UP001139981">
    <property type="component" value="Unassembled WGS sequence"/>
</dbReference>
<organism evidence="1 2">
    <name type="scientific">Coemansia aciculifera</name>
    <dbReference type="NCBI Taxonomy" id="417176"/>
    <lineage>
        <taxon>Eukaryota</taxon>
        <taxon>Fungi</taxon>
        <taxon>Fungi incertae sedis</taxon>
        <taxon>Zoopagomycota</taxon>
        <taxon>Kickxellomycotina</taxon>
        <taxon>Kickxellomycetes</taxon>
        <taxon>Kickxellales</taxon>
        <taxon>Kickxellaceae</taxon>
        <taxon>Coemansia</taxon>
    </lineage>
</organism>
<dbReference type="EMBL" id="JANBVB010003561">
    <property type="protein sequence ID" value="KAJ2878363.1"/>
    <property type="molecule type" value="Genomic_DNA"/>
</dbReference>
<name>A0ACC1LSP7_9FUNG</name>
<evidence type="ECO:0000313" key="2">
    <source>
        <dbReference type="Proteomes" id="UP001139981"/>
    </source>
</evidence>